<sequence length="189" mass="21024">MEYKSLVKTNTEQFFKRLAEIAGRLGIPSEWLQHVMYSESGLSHIAVNSIGAVGLIQFTRSTAKSLGTSADALLKMSNVQQLDYVEKYFKVQISVYGVPKSVVDCYILVFYPAMVRKGKDFALPDSMYASNKGMDMNKDGKITRDDVKAYLEKRIGVKVSDSPGGTSKWPLLLIPLAVLLLSLTRSKIF</sequence>
<name>A0ABR7TS53_9BACT</name>
<dbReference type="PROSITE" id="PS00018">
    <property type="entry name" value="EF_HAND_1"/>
    <property type="match status" value="1"/>
</dbReference>
<keyword evidence="3" id="KW-1185">Reference proteome</keyword>
<reference evidence="2 3" key="1">
    <citation type="submission" date="2020-09" db="EMBL/GenBank/DDBJ databases">
        <title>Genome sequences of type strains of Chitinophaga qingshengii and Chitinophaga varians.</title>
        <authorList>
            <person name="Kittiwongwattana C."/>
        </authorList>
    </citation>
    <scope>NUCLEOTIDE SEQUENCE [LARGE SCALE GENOMIC DNA]</scope>
    <source>
        <strain evidence="2 3">JCM 30026</strain>
    </source>
</reference>
<evidence type="ECO:0000313" key="2">
    <source>
        <dbReference type="EMBL" id="MBC9933319.1"/>
    </source>
</evidence>
<dbReference type="EMBL" id="JACVFC010000003">
    <property type="protein sequence ID" value="MBC9933319.1"/>
    <property type="molecule type" value="Genomic_DNA"/>
</dbReference>
<protein>
    <submittedName>
        <fullName evidence="2">Transglycosylase SLT domain-containing protein</fullName>
    </submittedName>
</protein>
<dbReference type="Pfam" id="PF01464">
    <property type="entry name" value="SLT"/>
    <property type="match status" value="1"/>
</dbReference>
<gene>
    <name evidence="2" type="ORF">ICL07_23210</name>
</gene>
<dbReference type="RefSeq" id="WP_188090430.1">
    <property type="nucleotide sequence ID" value="NZ_JACVFC010000003.1"/>
</dbReference>
<accession>A0ABR7TS53</accession>
<evidence type="ECO:0000313" key="3">
    <source>
        <dbReference type="Proteomes" id="UP000659124"/>
    </source>
</evidence>
<dbReference type="Proteomes" id="UP000659124">
    <property type="component" value="Unassembled WGS sequence"/>
</dbReference>
<feature type="domain" description="Transglycosylase SLT" evidence="1">
    <location>
        <begin position="22"/>
        <end position="74"/>
    </location>
</feature>
<dbReference type="InterPro" id="IPR023346">
    <property type="entry name" value="Lysozyme-like_dom_sf"/>
</dbReference>
<dbReference type="Gene3D" id="1.10.530.10">
    <property type="match status" value="1"/>
</dbReference>
<organism evidence="2 3">
    <name type="scientific">Chitinophaga qingshengii</name>
    <dbReference type="NCBI Taxonomy" id="1569794"/>
    <lineage>
        <taxon>Bacteria</taxon>
        <taxon>Pseudomonadati</taxon>
        <taxon>Bacteroidota</taxon>
        <taxon>Chitinophagia</taxon>
        <taxon>Chitinophagales</taxon>
        <taxon>Chitinophagaceae</taxon>
        <taxon>Chitinophaga</taxon>
    </lineage>
</organism>
<dbReference type="SUPFAM" id="SSF53955">
    <property type="entry name" value="Lysozyme-like"/>
    <property type="match status" value="1"/>
</dbReference>
<dbReference type="InterPro" id="IPR018247">
    <property type="entry name" value="EF_Hand_1_Ca_BS"/>
</dbReference>
<evidence type="ECO:0000259" key="1">
    <source>
        <dbReference type="Pfam" id="PF01464"/>
    </source>
</evidence>
<dbReference type="InterPro" id="IPR008258">
    <property type="entry name" value="Transglycosylase_SLT_dom_1"/>
</dbReference>
<comment type="caution">
    <text evidence="2">The sequence shown here is derived from an EMBL/GenBank/DDBJ whole genome shotgun (WGS) entry which is preliminary data.</text>
</comment>
<proteinExistence type="predicted"/>